<gene>
    <name evidence="2" type="ORF">H1B31_00445</name>
</gene>
<reference evidence="2 3" key="1">
    <citation type="submission" date="2020-07" db="EMBL/GenBank/DDBJ databases">
        <title>Complete genome and description of Selenomonas timonensis sp. nov., a new bacterium isolated from a gingivitis subject.</title>
        <authorList>
            <person name="Antezack A."/>
        </authorList>
    </citation>
    <scope>NUCLEOTIDE SEQUENCE [LARGE SCALE GENOMIC DNA]</scope>
    <source>
        <strain evidence="2 3">Marseille-Q3039</strain>
    </source>
</reference>
<dbReference type="Pfam" id="PF03608">
    <property type="entry name" value="EII-GUT"/>
    <property type="match status" value="1"/>
</dbReference>
<proteinExistence type="predicted"/>
<name>A0A7G7VK41_9FIRM</name>
<keyword evidence="1" id="KW-0812">Transmembrane</keyword>
<dbReference type="RefSeq" id="WP_009440416.1">
    <property type="nucleotide sequence ID" value="NZ_CP060204.1"/>
</dbReference>
<dbReference type="Proteomes" id="UP000515480">
    <property type="component" value="Chromosome"/>
</dbReference>
<keyword evidence="3" id="KW-1185">Reference proteome</keyword>
<dbReference type="GO" id="GO:0016020">
    <property type="term" value="C:membrane"/>
    <property type="evidence" value="ECO:0007669"/>
    <property type="project" value="InterPro"/>
</dbReference>
<dbReference type="PROSITE" id="PS51107">
    <property type="entry name" value="PTS_EIIC_TYPE_5"/>
    <property type="match status" value="1"/>
</dbReference>
<dbReference type="EMBL" id="CP060204">
    <property type="protein sequence ID" value="QNH54484.1"/>
    <property type="molecule type" value="Genomic_DNA"/>
</dbReference>
<feature type="transmembrane region" description="Helical" evidence="1">
    <location>
        <begin position="145"/>
        <end position="167"/>
    </location>
</feature>
<dbReference type="AlphaFoldDB" id="A0A7G7VK41"/>
<evidence type="ECO:0000313" key="2">
    <source>
        <dbReference type="EMBL" id="QNH54484.1"/>
    </source>
</evidence>
<dbReference type="KEGG" id="stim:H1B31_00445"/>
<dbReference type="InterPro" id="IPR004699">
    <property type="entry name" value="PTS_IID_sorb"/>
</dbReference>
<evidence type="ECO:0000256" key="1">
    <source>
        <dbReference type="SAM" id="Phobius"/>
    </source>
</evidence>
<organism evidence="2 3">
    <name type="scientific">Selenomonas timonae</name>
    <dbReference type="NCBI Taxonomy" id="2754044"/>
    <lineage>
        <taxon>Bacteria</taxon>
        <taxon>Bacillati</taxon>
        <taxon>Bacillota</taxon>
        <taxon>Negativicutes</taxon>
        <taxon>Selenomonadales</taxon>
        <taxon>Selenomonadaceae</taxon>
        <taxon>Selenomonas</taxon>
    </lineage>
</organism>
<dbReference type="PANTHER" id="PTHR40399">
    <property type="entry name" value="PTS SYSTEM GLUCITOL/SORBITOL-SPECIFIC EIIC COMPONENT"/>
    <property type="match status" value="1"/>
</dbReference>
<evidence type="ECO:0000313" key="3">
    <source>
        <dbReference type="Proteomes" id="UP000515480"/>
    </source>
</evidence>
<dbReference type="NCBIfam" id="TIGR00821">
    <property type="entry name" value="EII-GUT"/>
    <property type="match status" value="1"/>
</dbReference>
<keyword evidence="1" id="KW-0472">Membrane</keyword>
<dbReference type="PANTHER" id="PTHR40399:SF1">
    <property type="entry name" value="PTS SYSTEM GLUCITOL_SORBITOL-SPECIFIC EIIC COMPONENT"/>
    <property type="match status" value="1"/>
</dbReference>
<keyword evidence="1" id="KW-1133">Transmembrane helix</keyword>
<sequence length="184" mass="20242">MDTLILFAEGFIGMFNKGGETLIGWVTGIIPTLVCLLVAMNAIVLFVGNERVERFAHLCAGNPISRYVVLPFIGVFFLCNPMALSLGKFMPEYYKPSYYAAASSACHTMNGMFPHVNPGEMFVFLGVANGITTLGLPYTDLALRYLLVGLIVNFLRGWLTDFTVAYVQRQQGVKLSKEPAVLKS</sequence>
<feature type="transmembrane region" description="Helical" evidence="1">
    <location>
        <begin position="67"/>
        <end position="87"/>
    </location>
</feature>
<dbReference type="PIRSF" id="PIRSF038321">
    <property type="entry name" value="PTS_glc_srb_IIC"/>
    <property type="match status" value="1"/>
</dbReference>
<protein>
    <submittedName>
        <fullName evidence="2">PTS glucitol/sorbitol transporter subunit IIC</fullName>
    </submittedName>
</protein>
<accession>A0A7G7VK41</accession>
<feature type="transmembrane region" description="Helical" evidence="1">
    <location>
        <begin position="22"/>
        <end position="47"/>
    </location>
</feature>
<dbReference type="GO" id="GO:0009401">
    <property type="term" value="P:phosphoenolpyruvate-dependent sugar phosphotransferase system"/>
    <property type="evidence" value="ECO:0007669"/>
    <property type="project" value="InterPro"/>
</dbReference>